<evidence type="ECO:0000313" key="2">
    <source>
        <dbReference type="Proteomes" id="UP001059380"/>
    </source>
</evidence>
<proteinExistence type="predicted"/>
<protein>
    <submittedName>
        <fullName evidence="1">Uncharacterized protein</fullName>
    </submittedName>
</protein>
<organism evidence="1 2">
    <name type="scientific">Occallatibacter riparius</name>
    <dbReference type="NCBI Taxonomy" id="1002689"/>
    <lineage>
        <taxon>Bacteria</taxon>
        <taxon>Pseudomonadati</taxon>
        <taxon>Acidobacteriota</taxon>
        <taxon>Terriglobia</taxon>
        <taxon>Terriglobales</taxon>
        <taxon>Acidobacteriaceae</taxon>
        <taxon>Occallatibacter</taxon>
    </lineage>
</organism>
<name>A0A9J7BSK7_9BACT</name>
<keyword evidence="2" id="KW-1185">Reference proteome</keyword>
<sequence length="61" mass="7028">MIRQLFFVYGIAVLAVLGFAEYRGWSLNRVDQIPNVPKSVRDNPGSYRSVYGYYHHYTGGK</sequence>
<dbReference type="RefSeq" id="WP_260795475.1">
    <property type="nucleotide sequence ID" value="NZ_CP093313.1"/>
</dbReference>
<accession>A0A9J7BSK7</accession>
<dbReference type="EMBL" id="CP093313">
    <property type="protein sequence ID" value="UWZ85860.1"/>
    <property type="molecule type" value="Genomic_DNA"/>
</dbReference>
<dbReference type="KEGG" id="orp:MOP44_07930"/>
<gene>
    <name evidence="1" type="ORF">MOP44_07930</name>
</gene>
<dbReference type="AlphaFoldDB" id="A0A9J7BSK7"/>
<reference evidence="1" key="1">
    <citation type="submission" date="2021-04" db="EMBL/GenBank/DDBJ databases">
        <title>Phylogenetic analysis of Acidobacteriaceae.</title>
        <authorList>
            <person name="Qiu L."/>
            <person name="Zhang Q."/>
        </authorList>
    </citation>
    <scope>NUCLEOTIDE SEQUENCE</scope>
    <source>
        <strain evidence="1">DSM 25168</strain>
    </source>
</reference>
<dbReference type="Proteomes" id="UP001059380">
    <property type="component" value="Chromosome"/>
</dbReference>
<evidence type="ECO:0000313" key="1">
    <source>
        <dbReference type="EMBL" id="UWZ85860.1"/>
    </source>
</evidence>